<protein>
    <submittedName>
        <fullName evidence="3">ABC-type nitrate/sulfonate/bicarbonate transport system substrate-binding protein</fullName>
    </submittedName>
</protein>
<sequence>MAAPNKNKLYLGMATLVALVAVVFGTDLQQHENSNSGDSGLLTVKTWTRKDCSLTPWLVTEKLGYFAEEGIRLEYTGETQAPQQIPSILNGNNDVGSFHPNTIAVAKAGGAKITGVVRGGQEPSLEFDPDLRHMNWYVNPDSGITSFDQLKNVDRKLKFSTISKNICADFLANKIADKYGLPRDKIEWVTMPDIQAVQALKQGLIDVGGIHPPYYKAMEKSGALKVADTSETQLGPAAGVTYYVFTDDFIAKNPETVKKFARAITKGQKWANDNPELARQWTEEALGVPVTGVHYYASSREIDETQIEPWIEDLEAHDVIPKGKIKPSDLVTDRFTRG</sequence>
<reference evidence="3 4" key="1">
    <citation type="submission" date="2019-03" db="EMBL/GenBank/DDBJ databases">
        <title>Genomic Encyclopedia of Type Strains, Phase IV (KMG-IV): sequencing the most valuable type-strain genomes for metagenomic binning, comparative biology and taxonomic classification.</title>
        <authorList>
            <person name="Goeker M."/>
        </authorList>
    </citation>
    <scope>NUCLEOTIDE SEQUENCE [LARGE SCALE GENOMIC DNA]</scope>
    <source>
        <strain evidence="3 4">DSM 11170</strain>
    </source>
</reference>
<proteinExistence type="predicted"/>
<feature type="chain" id="PRO_5039640726" evidence="1">
    <location>
        <begin position="26"/>
        <end position="338"/>
    </location>
</feature>
<dbReference type="OrthoDB" id="286202at2"/>
<comment type="caution">
    <text evidence="3">The sequence shown here is derived from an EMBL/GenBank/DDBJ whole genome shotgun (WGS) entry which is preliminary data.</text>
</comment>
<dbReference type="InterPro" id="IPR015168">
    <property type="entry name" value="SsuA/THI5"/>
</dbReference>
<dbReference type="Pfam" id="PF09084">
    <property type="entry name" value="NMT1"/>
    <property type="match status" value="1"/>
</dbReference>
<organism evidence="3 4">
    <name type="scientific">Heliophilum fasciatum</name>
    <dbReference type="NCBI Taxonomy" id="35700"/>
    <lineage>
        <taxon>Bacteria</taxon>
        <taxon>Bacillati</taxon>
        <taxon>Bacillota</taxon>
        <taxon>Clostridia</taxon>
        <taxon>Eubacteriales</taxon>
        <taxon>Heliobacteriaceae</taxon>
        <taxon>Heliophilum</taxon>
    </lineage>
</organism>
<dbReference type="SUPFAM" id="SSF53850">
    <property type="entry name" value="Periplasmic binding protein-like II"/>
    <property type="match status" value="1"/>
</dbReference>
<dbReference type="EMBL" id="SLXT01000007">
    <property type="protein sequence ID" value="TCP65046.1"/>
    <property type="molecule type" value="Genomic_DNA"/>
</dbReference>
<accession>A0A4V2SX63</accession>
<gene>
    <name evidence="3" type="ORF">EDD73_107119</name>
</gene>
<name>A0A4V2SX63_9FIRM</name>
<feature type="domain" description="SsuA/THI5-like" evidence="2">
    <location>
        <begin position="55"/>
        <end position="277"/>
    </location>
</feature>
<feature type="signal peptide" evidence="1">
    <location>
        <begin position="1"/>
        <end position="25"/>
    </location>
</feature>
<evidence type="ECO:0000259" key="2">
    <source>
        <dbReference type="Pfam" id="PF09084"/>
    </source>
</evidence>
<keyword evidence="1" id="KW-0732">Signal</keyword>
<dbReference type="Gene3D" id="3.40.190.10">
    <property type="entry name" value="Periplasmic binding protein-like II"/>
    <property type="match status" value="2"/>
</dbReference>
<dbReference type="PANTHER" id="PTHR30024">
    <property type="entry name" value="ALIPHATIC SULFONATES-BINDING PROTEIN-RELATED"/>
    <property type="match status" value="1"/>
</dbReference>
<dbReference type="Proteomes" id="UP000294813">
    <property type="component" value="Unassembled WGS sequence"/>
</dbReference>
<dbReference type="RefSeq" id="WP_131918769.1">
    <property type="nucleotide sequence ID" value="NZ_JAOQNU010000007.1"/>
</dbReference>
<evidence type="ECO:0000256" key="1">
    <source>
        <dbReference type="SAM" id="SignalP"/>
    </source>
</evidence>
<evidence type="ECO:0000313" key="3">
    <source>
        <dbReference type="EMBL" id="TCP65046.1"/>
    </source>
</evidence>
<evidence type="ECO:0000313" key="4">
    <source>
        <dbReference type="Proteomes" id="UP000294813"/>
    </source>
</evidence>
<dbReference type="AlphaFoldDB" id="A0A4V2SX63"/>
<keyword evidence="4" id="KW-1185">Reference proteome</keyword>